<dbReference type="InterPro" id="IPR011701">
    <property type="entry name" value="MFS"/>
</dbReference>
<feature type="region of interest" description="Disordered" evidence="5">
    <location>
        <begin position="78"/>
        <end position="116"/>
    </location>
</feature>
<dbReference type="OrthoDB" id="10021397at2759"/>
<dbReference type="PANTHER" id="PTHR23501:SF189">
    <property type="entry name" value="DRUG TRANSPORTER, PUTATIVE (AFU_ORTHOLOGUE AFUA_4G03920)-RELATED"/>
    <property type="match status" value="1"/>
</dbReference>
<dbReference type="InterPro" id="IPR020846">
    <property type="entry name" value="MFS_dom"/>
</dbReference>
<feature type="transmembrane region" description="Helical" evidence="6">
    <location>
        <begin position="449"/>
        <end position="466"/>
    </location>
</feature>
<dbReference type="Gene3D" id="1.20.1720.10">
    <property type="entry name" value="Multidrug resistance protein D"/>
    <property type="match status" value="1"/>
</dbReference>
<feature type="transmembrane region" description="Helical" evidence="6">
    <location>
        <begin position="127"/>
        <end position="148"/>
    </location>
</feature>
<reference evidence="8 9" key="1">
    <citation type="submission" date="2018-11" db="EMBL/GenBank/DDBJ databases">
        <title>Genome sequence of Saitozyma podzolica DSM 27192.</title>
        <authorList>
            <person name="Aliyu H."/>
            <person name="Gorte O."/>
            <person name="Ochsenreither K."/>
        </authorList>
    </citation>
    <scope>NUCLEOTIDE SEQUENCE [LARGE SCALE GENOMIC DNA]</scope>
    <source>
        <strain evidence="8 9">DSM 27192</strain>
    </source>
</reference>
<evidence type="ECO:0000256" key="5">
    <source>
        <dbReference type="SAM" id="MobiDB-lite"/>
    </source>
</evidence>
<keyword evidence="3 6" id="KW-1133">Transmembrane helix</keyword>
<feature type="transmembrane region" description="Helical" evidence="6">
    <location>
        <begin position="414"/>
        <end position="437"/>
    </location>
</feature>
<dbReference type="InterPro" id="IPR036259">
    <property type="entry name" value="MFS_trans_sf"/>
</dbReference>
<dbReference type="SUPFAM" id="SSF103473">
    <property type="entry name" value="MFS general substrate transporter"/>
    <property type="match status" value="1"/>
</dbReference>
<feature type="transmembrane region" description="Helical" evidence="6">
    <location>
        <begin position="381"/>
        <end position="402"/>
    </location>
</feature>
<evidence type="ECO:0000313" key="9">
    <source>
        <dbReference type="Proteomes" id="UP000279259"/>
    </source>
</evidence>
<feature type="transmembrane region" description="Helical" evidence="6">
    <location>
        <begin position="584"/>
        <end position="603"/>
    </location>
</feature>
<dbReference type="Pfam" id="PF07690">
    <property type="entry name" value="MFS_1"/>
    <property type="match status" value="1"/>
</dbReference>
<dbReference type="PANTHER" id="PTHR23501">
    <property type="entry name" value="MAJOR FACILITATOR SUPERFAMILY"/>
    <property type="match status" value="1"/>
</dbReference>
<evidence type="ECO:0000256" key="2">
    <source>
        <dbReference type="ARBA" id="ARBA00022692"/>
    </source>
</evidence>
<dbReference type="Proteomes" id="UP000279259">
    <property type="component" value="Unassembled WGS sequence"/>
</dbReference>
<feature type="transmembrane region" description="Helical" evidence="6">
    <location>
        <begin position="339"/>
        <end position="361"/>
    </location>
</feature>
<name>A0A427YGD3_9TREE</name>
<dbReference type="CDD" id="cd17502">
    <property type="entry name" value="MFS_Azr1_MDR_like"/>
    <property type="match status" value="1"/>
</dbReference>
<feature type="region of interest" description="Disordered" evidence="5">
    <location>
        <begin position="1"/>
        <end position="60"/>
    </location>
</feature>
<evidence type="ECO:0000256" key="3">
    <source>
        <dbReference type="ARBA" id="ARBA00022989"/>
    </source>
</evidence>
<keyword evidence="9" id="KW-1185">Reference proteome</keyword>
<accession>A0A427YGD3</accession>
<dbReference type="Gene3D" id="1.20.1250.20">
    <property type="entry name" value="MFS general substrate transporter like domains"/>
    <property type="match status" value="1"/>
</dbReference>
<evidence type="ECO:0000256" key="6">
    <source>
        <dbReference type="SAM" id="Phobius"/>
    </source>
</evidence>
<keyword evidence="2 6" id="KW-0812">Transmembrane</keyword>
<comment type="caution">
    <text evidence="8">The sequence shown here is derived from an EMBL/GenBank/DDBJ whole genome shotgun (WGS) entry which is preliminary data.</text>
</comment>
<gene>
    <name evidence="8" type="ORF">EHS25_001337</name>
</gene>
<feature type="transmembrane region" description="Helical" evidence="6">
    <location>
        <begin position="187"/>
        <end position="205"/>
    </location>
</feature>
<feature type="transmembrane region" description="Helical" evidence="6">
    <location>
        <begin position="211"/>
        <end position="233"/>
    </location>
</feature>
<feature type="transmembrane region" description="Helical" evidence="6">
    <location>
        <begin position="515"/>
        <end position="532"/>
    </location>
</feature>
<evidence type="ECO:0000256" key="4">
    <source>
        <dbReference type="ARBA" id="ARBA00023136"/>
    </source>
</evidence>
<evidence type="ECO:0000313" key="8">
    <source>
        <dbReference type="EMBL" id="RSH90004.1"/>
    </source>
</evidence>
<sequence length="634" mass="67868">MSGQAALHTPSSSSTIPLQQTSPILPTFDTTHTDLNALDSPDLSEKAAYESGEAEDVSNYEAAQLSLEGMASQEVTPLADDTTNSDEPSADDIESSPVSGATAPQGESDNSRKKLEDQTNLLPRKQLIVVFSGLSCALFCSLLDQTIIGRDFNQATISSWVGTAYLLTSTACQPMYGRLSDIFGRKVILLASLSFFCLGSILSAVSRSMIMLILCRCLAGLGGGGVLTTVMIITSDVVSLKERGIYQSISGVVVAASNSLGPLIGGAVTEKLSWRWCFYIDIPLASASILVVAFLLPIKRVKGNIRSKLYKIDYLAGEYYRCSVTNFTNGRRGGTTYPWLSAGVLAPLIIGVALVGGFIWIEIKVASLPLVPMHIFKNSTVAGANFGAFLTGFMFYVNLYYLPQFYQVVRGDTALQSGIYLLPLILTQTVTSFTAGFLVSKTGNYRVNLWFGFAIWAVGQGLLSTISPNISQAKLVGYQILSGVGAGQTFQTSLVAIQAAVKRNEMAVATGTRNFLRLLGGTIALAAASAILNNSVKSGLQKEGFDASTISAVLSNPTQLASLGLSDSNKMLVIAAYTSGLRRIYYFMIPCCVLAFFATLLFVKPHSLKREDDAKLKAEGRTWAAENARGKPKV</sequence>
<comment type="subcellular location">
    <subcellularLocation>
        <location evidence="1">Membrane</location>
        <topology evidence="1">Multi-pass membrane protein</topology>
    </subcellularLocation>
</comment>
<evidence type="ECO:0000256" key="1">
    <source>
        <dbReference type="ARBA" id="ARBA00004141"/>
    </source>
</evidence>
<dbReference type="EMBL" id="RSCD01000011">
    <property type="protein sequence ID" value="RSH90004.1"/>
    <property type="molecule type" value="Genomic_DNA"/>
</dbReference>
<protein>
    <recommendedName>
        <fullName evidence="7">Major facilitator superfamily (MFS) profile domain-containing protein</fullName>
    </recommendedName>
</protein>
<feature type="transmembrane region" description="Helical" evidence="6">
    <location>
        <begin position="245"/>
        <end position="264"/>
    </location>
</feature>
<organism evidence="8 9">
    <name type="scientific">Saitozyma podzolica</name>
    <dbReference type="NCBI Taxonomy" id="1890683"/>
    <lineage>
        <taxon>Eukaryota</taxon>
        <taxon>Fungi</taxon>
        <taxon>Dikarya</taxon>
        <taxon>Basidiomycota</taxon>
        <taxon>Agaricomycotina</taxon>
        <taxon>Tremellomycetes</taxon>
        <taxon>Tremellales</taxon>
        <taxon>Trimorphomycetaceae</taxon>
        <taxon>Saitozyma</taxon>
    </lineage>
</organism>
<keyword evidence="4 6" id="KW-0472">Membrane</keyword>
<dbReference type="AlphaFoldDB" id="A0A427YGD3"/>
<feature type="compositionally biased region" description="Polar residues" evidence="5">
    <location>
        <begin position="1"/>
        <end position="34"/>
    </location>
</feature>
<evidence type="ECO:0000259" key="7">
    <source>
        <dbReference type="PROSITE" id="PS50850"/>
    </source>
</evidence>
<feature type="transmembrane region" description="Helical" evidence="6">
    <location>
        <begin position="276"/>
        <end position="298"/>
    </location>
</feature>
<dbReference type="GO" id="GO:0022857">
    <property type="term" value="F:transmembrane transporter activity"/>
    <property type="evidence" value="ECO:0007669"/>
    <property type="project" value="InterPro"/>
</dbReference>
<feature type="domain" description="Major facilitator superfamily (MFS) profile" evidence="7">
    <location>
        <begin position="121"/>
        <end position="607"/>
    </location>
</feature>
<dbReference type="STRING" id="1890683.A0A427YGD3"/>
<proteinExistence type="predicted"/>
<dbReference type="GO" id="GO:0005886">
    <property type="term" value="C:plasma membrane"/>
    <property type="evidence" value="ECO:0007669"/>
    <property type="project" value="TreeGrafter"/>
</dbReference>
<dbReference type="PROSITE" id="PS50850">
    <property type="entry name" value="MFS"/>
    <property type="match status" value="1"/>
</dbReference>